<feature type="non-terminal residue" evidence="2">
    <location>
        <position position="50"/>
    </location>
</feature>
<dbReference type="EMBL" id="LSRX01004725">
    <property type="protein sequence ID" value="OLP73811.1"/>
    <property type="molecule type" value="Genomic_DNA"/>
</dbReference>
<evidence type="ECO:0000313" key="2">
    <source>
        <dbReference type="EMBL" id="OLP73811.1"/>
    </source>
</evidence>
<name>A0A1Q9BSY6_SYMMI</name>
<dbReference type="Proteomes" id="UP000186817">
    <property type="component" value="Unassembled WGS sequence"/>
</dbReference>
<evidence type="ECO:0000256" key="1">
    <source>
        <dbReference type="SAM" id="SignalP"/>
    </source>
</evidence>
<feature type="signal peptide" evidence="1">
    <location>
        <begin position="1"/>
        <end position="27"/>
    </location>
</feature>
<reference evidence="2 3" key="1">
    <citation type="submission" date="2016-02" db="EMBL/GenBank/DDBJ databases">
        <title>Genome analysis of coral dinoflagellate symbionts highlights evolutionary adaptations to a symbiotic lifestyle.</title>
        <authorList>
            <person name="Aranda M."/>
            <person name="Li Y."/>
            <person name="Liew Y.J."/>
            <person name="Baumgarten S."/>
            <person name="Simakov O."/>
            <person name="Wilson M."/>
            <person name="Piel J."/>
            <person name="Ashoor H."/>
            <person name="Bougouffa S."/>
            <person name="Bajic V.B."/>
            <person name="Ryu T."/>
            <person name="Ravasi T."/>
            <person name="Bayer T."/>
            <person name="Micklem G."/>
            <person name="Kim H."/>
            <person name="Bhak J."/>
            <person name="Lajeunesse T.C."/>
            <person name="Voolstra C.R."/>
        </authorList>
    </citation>
    <scope>NUCLEOTIDE SEQUENCE [LARGE SCALE GENOMIC DNA]</scope>
    <source>
        <strain evidence="2 3">CCMP2467</strain>
    </source>
</reference>
<protein>
    <submittedName>
        <fullName evidence="2">Uncharacterized protein</fullName>
    </submittedName>
</protein>
<comment type="caution">
    <text evidence="2">The sequence shown here is derived from an EMBL/GenBank/DDBJ whole genome shotgun (WGS) entry which is preliminary data.</text>
</comment>
<dbReference type="AlphaFoldDB" id="A0A1Q9BSY6"/>
<feature type="non-terminal residue" evidence="2">
    <location>
        <position position="1"/>
    </location>
</feature>
<keyword evidence="3" id="KW-1185">Reference proteome</keyword>
<sequence length="50" mass="5830">RLGWTRWSPRSCRRWLVVWPCSWGARGTTPMLTAAQTSPRRFCCRSPGSY</sequence>
<keyword evidence="1" id="KW-0732">Signal</keyword>
<proteinExistence type="predicted"/>
<accession>A0A1Q9BSY6</accession>
<feature type="chain" id="PRO_5012954769" evidence="1">
    <location>
        <begin position="28"/>
        <end position="50"/>
    </location>
</feature>
<gene>
    <name evidence="2" type="ORF">AK812_SmicGene46829</name>
</gene>
<evidence type="ECO:0000313" key="3">
    <source>
        <dbReference type="Proteomes" id="UP000186817"/>
    </source>
</evidence>
<organism evidence="2 3">
    <name type="scientific">Symbiodinium microadriaticum</name>
    <name type="common">Dinoflagellate</name>
    <name type="synonym">Zooxanthella microadriatica</name>
    <dbReference type="NCBI Taxonomy" id="2951"/>
    <lineage>
        <taxon>Eukaryota</taxon>
        <taxon>Sar</taxon>
        <taxon>Alveolata</taxon>
        <taxon>Dinophyceae</taxon>
        <taxon>Suessiales</taxon>
        <taxon>Symbiodiniaceae</taxon>
        <taxon>Symbiodinium</taxon>
    </lineage>
</organism>